<dbReference type="RefSeq" id="XP_013241304.1">
    <property type="nucleotide sequence ID" value="XM_013385850.1"/>
</dbReference>
<comment type="caution">
    <text evidence="2">The sequence shown here is derived from an EMBL/GenBank/DDBJ whole genome shotgun (WGS) entry which is preliminary data.</text>
</comment>
<keyword evidence="1" id="KW-0732">Signal</keyword>
<evidence type="ECO:0000313" key="2">
    <source>
        <dbReference type="EMBL" id="KDN40167.1"/>
    </source>
</evidence>
<dbReference type="Gene3D" id="3.40.50.1240">
    <property type="entry name" value="Phosphoglycerate mutase-like"/>
    <property type="match status" value="1"/>
</dbReference>
<dbReference type="EMBL" id="JMSN01000094">
    <property type="protein sequence ID" value="KDN40167.1"/>
    <property type="molecule type" value="Genomic_DNA"/>
</dbReference>
<dbReference type="Proteomes" id="UP000027361">
    <property type="component" value="Unassembled WGS sequence"/>
</dbReference>
<dbReference type="AlphaFoldDB" id="A0A066VEI8"/>
<reference evidence="2 3" key="1">
    <citation type="submission" date="2014-05" db="EMBL/GenBank/DDBJ databases">
        <title>Draft genome sequence of a rare smut relative, Tilletiaria anomala UBC 951.</title>
        <authorList>
            <consortium name="DOE Joint Genome Institute"/>
            <person name="Toome M."/>
            <person name="Kuo A."/>
            <person name="Henrissat B."/>
            <person name="Lipzen A."/>
            <person name="Tritt A."/>
            <person name="Yoshinaga Y."/>
            <person name="Zane M."/>
            <person name="Barry K."/>
            <person name="Grigoriev I.V."/>
            <person name="Spatafora J.W."/>
            <person name="Aimea M.C."/>
        </authorList>
    </citation>
    <scope>NUCLEOTIDE SEQUENCE [LARGE SCALE GENOMIC DNA]</scope>
    <source>
        <strain evidence="2 3">UBC 951</strain>
    </source>
</reference>
<dbReference type="HOGENOM" id="CLU_842464_0_0_1"/>
<dbReference type="SUPFAM" id="SSF53254">
    <property type="entry name" value="Phosphoglycerate mutase-like"/>
    <property type="match status" value="1"/>
</dbReference>
<dbReference type="GeneID" id="25266661"/>
<gene>
    <name evidence="2" type="ORF">K437DRAFT_275787</name>
</gene>
<dbReference type="InParanoid" id="A0A066VEI8"/>
<accession>A0A066VEI8</accession>
<protein>
    <submittedName>
        <fullName evidence="2">Uncharacterized protein</fullName>
    </submittedName>
</protein>
<proteinExistence type="predicted"/>
<organism evidence="2 3">
    <name type="scientific">Tilletiaria anomala (strain ATCC 24038 / CBS 436.72 / UBC 951)</name>
    <dbReference type="NCBI Taxonomy" id="1037660"/>
    <lineage>
        <taxon>Eukaryota</taxon>
        <taxon>Fungi</taxon>
        <taxon>Dikarya</taxon>
        <taxon>Basidiomycota</taxon>
        <taxon>Ustilaginomycotina</taxon>
        <taxon>Exobasidiomycetes</taxon>
        <taxon>Georgefischeriales</taxon>
        <taxon>Tilletiariaceae</taxon>
        <taxon>Tilletiaria</taxon>
    </lineage>
</organism>
<feature type="chain" id="PRO_5012926630" evidence="1">
    <location>
        <begin position="16"/>
        <end position="330"/>
    </location>
</feature>
<keyword evidence="3" id="KW-1185">Reference proteome</keyword>
<dbReference type="InterPro" id="IPR029033">
    <property type="entry name" value="His_PPase_superfam"/>
</dbReference>
<feature type="signal peptide" evidence="1">
    <location>
        <begin position="1"/>
        <end position="15"/>
    </location>
</feature>
<evidence type="ECO:0000256" key="1">
    <source>
        <dbReference type="SAM" id="SignalP"/>
    </source>
</evidence>
<name>A0A066VEI8_TILAU</name>
<evidence type="ECO:0000313" key="3">
    <source>
        <dbReference type="Proteomes" id="UP000027361"/>
    </source>
</evidence>
<sequence length="330" mass="36958">MLSYRFLALLDFTLTASPPAARIVELCHNLYLHSLRDTAASEQALYRPMGHFGSDSPYHAGHTPPLPANNDPRLVAKAKKVSGRDKWAWNSKDQQRVVGSAYCFAEGFFGAPCQAGYNVGSTAEARHVRWNFLPETPTAALGSLVGYRYASRTAHLSCNWRAFHVESQISNGCNVFTPAKQLAWEWSQDINYVTYHDVRRPCLHTRGLKGNLMTYIPLWTQANLDAARLASLNVEIYISSSYHTLADVPMPYHPWRHAFRSGDVVRFACNYIIDSFTCPSISSSNKHYICMHGDQAFYPLEGHGVGTTGTVDGIFWLEGWLQQLAAHQPC</sequence>